<dbReference type="EMBL" id="FOMX01000009">
    <property type="protein sequence ID" value="SFE14352.1"/>
    <property type="molecule type" value="Genomic_DNA"/>
</dbReference>
<dbReference type="RefSeq" id="WP_100792958.1">
    <property type="nucleotide sequence ID" value="NZ_FOMX01000009.1"/>
</dbReference>
<keyword evidence="3" id="KW-1185">Reference proteome</keyword>
<evidence type="ECO:0000256" key="1">
    <source>
        <dbReference type="SAM" id="SignalP"/>
    </source>
</evidence>
<dbReference type="STRING" id="54.SAMN02745121_03153"/>
<proteinExistence type="predicted"/>
<dbReference type="Proteomes" id="UP000199400">
    <property type="component" value="Unassembled WGS sequence"/>
</dbReference>
<dbReference type="AlphaFoldDB" id="A0A1I1Y4W9"/>
<name>A0A1I1Y4W9_9BACT</name>
<reference evidence="3" key="1">
    <citation type="submission" date="2016-10" db="EMBL/GenBank/DDBJ databases">
        <authorList>
            <person name="Varghese N."/>
            <person name="Submissions S."/>
        </authorList>
    </citation>
    <scope>NUCLEOTIDE SEQUENCE [LARGE SCALE GENOMIC DNA]</scope>
    <source>
        <strain evidence="3">ATCC 25963</strain>
    </source>
</reference>
<evidence type="ECO:0000313" key="2">
    <source>
        <dbReference type="EMBL" id="SFE14352.1"/>
    </source>
</evidence>
<keyword evidence="1" id="KW-0732">Signal</keyword>
<accession>A0A1I1Y4W9</accession>
<organism evidence="2 3">
    <name type="scientific">Nannocystis exedens</name>
    <dbReference type="NCBI Taxonomy" id="54"/>
    <lineage>
        <taxon>Bacteria</taxon>
        <taxon>Pseudomonadati</taxon>
        <taxon>Myxococcota</taxon>
        <taxon>Polyangia</taxon>
        <taxon>Nannocystales</taxon>
        <taxon>Nannocystaceae</taxon>
        <taxon>Nannocystis</taxon>
    </lineage>
</organism>
<protein>
    <recommendedName>
        <fullName evidence="4">MetA-pathway of phenol degradation</fullName>
    </recommendedName>
</protein>
<evidence type="ECO:0008006" key="4">
    <source>
        <dbReference type="Google" id="ProtNLM"/>
    </source>
</evidence>
<evidence type="ECO:0000313" key="3">
    <source>
        <dbReference type="Proteomes" id="UP000199400"/>
    </source>
</evidence>
<sequence length="294" mass="31465">MSRRRARGRGAARLLAAALALAPAAARAHHVPGHGASEGVRTINSLNGAGGKANTRLLLINEFVYTGFGLNPGTMDSLSLVGEYAPRPWLSFALQAPLLMFRAADTQGETRVGYGDTRVQVRVTPHASKLIHRVLTAGLNASLPTRTVRFTVDPGPIVAVAPYVVFTRTYMTWYWQVLAISTVDIRRAGVAVDFGASGQVGARLAGGKVNLGVGLLLDTRLAAFCALPEGGREFCPGNRAGELYRDLGTARGTGLMAVSYNFHRRGSLVGSVQVPFTRLRDYTIGWSLGVQIFF</sequence>
<feature type="signal peptide" evidence="1">
    <location>
        <begin position="1"/>
        <end position="28"/>
    </location>
</feature>
<feature type="chain" id="PRO_5011481229" description="MetA-pathway of phenol degradation" evidence="1">
    <location>
        <begin position="29"/>
        <end position="294"/>
    </location>
</feature>
<gene>
    <name evidence="2" type="ORF">SAMN02745121_03153</name>
</gene>